<dbReference type="InterPro" id="IPR029061">
    <property type="entry name" value="THDP-binding"/>
</dbReference>
<keyword evidence="5" id="KW-0786">Thiamine pyrophosphate</keyword>
<dbReference type="GO" id="GO:0045182">
    <property type="term" value="F:translation regulator activity"/>
    <property type="evidence" value="ECO:0007669"/>
    <property type="project" value="InterPro"/>
</dbReference>
<evidence type="ECO:0000313" key="11">
    <source>
        <dbReference type="Proteomes" id="UP000053958"/>
    </source>
</evidence>
<dbReference type="InterPro" id="IPR029035">
    <property type="entry name" value="DHS-like_NAD/FAD-binding_dom"/>
</dbReference>
<dbReference type="PRINTS" id="PR00320">
    <property type="entry name" value="GPROTEINBRPT"/>
</dbReference>
<dbReference type="CDD" id="cd07035">
    <property type="entry name" value="TPP_PYR_POX_like"/>
    <property type="match status" value="1"/>
</dbReference>
<dbReference type="AlphaFoldDB" id="A0A0F4YUQ0"/>
<dbReference type="CDD" id="cd00200">
    <property type="entry name" value="WD40"/>
    <property type="match status" value="1"/>
</dbReference>
<feature type="domain" description="Thiamine pyrophosphate enzyme TPP-binding" evidence="8">
    <location>
        <begin position="478"/>
        <end position="644"/>
    </location>
</feature>
<dbReference type="Gene3D" id="2.130.10.10">
    <property type="entry name" value="YVTN repeat-like/Quinoprotein amine dehydrogenase"/>
    <property type="match status" value="1"/>
</dbReference>
<dbReference type="InterPro" id="IPR020472">
    <property type="entry name" value="WD40_PAC1"/>
</dbReference>
<evidence type="ECO:0000259" key="8">
    <source>
        <dbReference type="Pfam" id="PF02775"/>
    </source>
</evidence>
<dbReference type="Pfam" id="PF02775">
    <property type="entry name" value="TPP_enzyme_C"/>
    <property type="match status" value="1"/>
</dbReference>
<dbReference type="PANTHER" id="PTHR19868">
    <property type="entry name" value="RECEPTOR FOR ACTIVATED PROTEIN KINASE C RACK1"/>
    <property type="match status" value="1"/>
</dbReference>
<dbReference type="InterPro" id="IPR019775">
    <property type="entry name" value="WD40_repeat_CS"/>
</dbReference>
<dbReference type="Pfam" id="PF00400">
    <property type="entry name" value="WD40"/>
    <property type="match status" value="6"/>
</dbReference>
<accession>A0A0F4YUQ0</accession>
<evidence type="ECO:0000256" key="6">
    <source>
        <dbReference type="PROSITE-ProRule" id="PRU00221"/>
    </source>
</evidence>
<feature type="domain" description="Thiamine pyrophosphate enzyme N-terminal TPP-binding" evidence="9">
    <location>
        <begin position="68"/>
        <end position="184"/>
    </location>
</feature>
<dbReference type="Gene3D" id="3.40.50.1220">
    <property type="entry name" value="TPP-binding domain"/>
    <property type="match status" value="1"/>
</dbReference>
<dbReference type="OrthoDB" id="2867507at2759"/>
<dbReference type="Pfam" id="PF00205">
    <property type="entry name" value="TPP_enzyme_M"/>
    <property type="match status" value="1"/>
</dbReference>
<dbReference type="InterPro" id="IPR015943">
    <property type="entry name" value="WD40/YVTN_repeat-like_dom_sf"/>
</dbReference>
<comment type="caution">
    <text evidence="10">The sequence shown here is derived from an EMBL/GenBank/DDBJ whole genome shotgun (WGS) entry which is preliminary data.</text>
</comment>
<feature type="repeat" description="WD" evidence="6">
    <location>
        <begin position="873"/>
        <end position="910"/>
    </location>
</feature>
<reference evidence="10 11" key="1">
    <citation type="submission" date="2015-04" db="EMBL/GenBank/DDBJ databases">
        <authorList>
            <person name="Heijne W.H."/>
            <person name="Fedorova N.D."/>
            <person name="Nierman W.C."/>
            <person name="Vollebregt A.W."/>
            <person name="Zhao Z."/>
            <person name="Wu L."/>
            <person name="Kumar M."/>
            <person name="Stam H."/>
            <person name="van den Berg M.A."/>
            <person name="Pel H.J."/>
        </authorList>
    </citation>
    <scope>NUCLEOTIDE SEQUENCE [LARGE SCALE GENOMIC DNA]</scope>
    <source>
        <strain evidence="10 11">CBS 393.64</strain>
    </source>
</reference>
<feature type="repeat" description="WD" evidence="6">
    <location>
        <begin position="740"/>
        <end position="782"/>
    </location>
</feature>
<dbReference type="InterPro" id="IPR001680">
    <property type="entry name" value="WD40_rpt"/>
</dbReference>
<evidence type="ECO:0000256" key="2">
    <source>
        <dbReference type="ARBA" id="ARBA00007812"/>
    </source>
</evidence>
<sequence length="1045" mass="113814">MSQLSQESDSSVRIAVTTTDMSTTRHNGQLPTYVERLILTTVLPAETLYIDNMSVPAQPSEAAPPYVVADAFLEALAEAGVDYLFTVLGSDHPSIIEAYVRRQKVLKREFPRMVLFQHEFAAMSAADGYARITHRPACVIAHVDVGTAALGQGLHNASSGRAPVIIFAGVAPSTLHGEAVGSRSEHVQWYQDVPNQAALVVPYSRYSAEIKSAQHVQTVVHRAVLMATTGSPGPVYLTATREILAQPIDSLEPRPRPIPSCRLGGLPPDAVELIGNALIEAKAPLVITGYLGRNHQAVKNLVALADLVKGIRVFDSEIREVCFPADHPAWVTRGTGAAKAVQNADVILVLDSDVPWIPTRVRPSPAAQIFHIDLDPRKEKMNLFDIGATATFLADSASALSQLHHFISQSEIFLSRKDIFDARWESLKQSFAEGRQLVLNRALKILETPDAPSSVDFLCHTIRSVVPSNTIFVTDSVTNQVAVSEQLQFTRPGSHLTKGGSGLGWAGGAAIGVKLATALYDVTDRPNIRRKSADNDDSPFVCMITGDGSFVFSVPTAVYWASHRHGCPFLTVILNNGGWRATRQCIVDVHPQGIAHATSNEDLGISLEADGPNYGEVAKAAANGHLWTTRVTRAADLEGALTEGKRVVLEEKISAVSARSAVRARRSHTKAEQSALRACPVRSFVAVRPLRENNRYPSRQESNDIAPALPTLPPPLSVSRFPDCSPTLIMAEQLILRGVLEGHNGWVTSLATSLENPNMLLSGSRDKTLIIWNLTRDEQAYGYPKRSLVGHSHIVSDCVISSDGAYALSASWDKTLRLWELSTGTTTRTFVGHTSDVLSVSFSADNRQIVSSSRDRTIKLWNTLGDCKYTITDKGHTDWVSCVRFSPNPQNPVIVSAGWDKLVKVWELASCRLQTDHIGHTGYINAVTISPDGSLCASGGKDGTTMLWDLNESKHLYSLQAGDEIHALVFSPNRYWLCAATSSSITIFDLEKKSKVDELKPEYVEKGKKSREPECVSLAWSADGQTLFAGYTDNKIRAWGVMSRA</sequence>
<organism evidence="10 11">
    <name type="scientific">Rasamsonia emersonii (strain ATCC 16479 / CBS 393.64 / IMI 116815)</name>
    <dbReference type="NCBI Taxonomy" id="1408163"/>
    <lineage>
        <taxon>Eukaryota</taxon>
        <taxon>Fungi</taxon>
        <taxon>Dikarya</taxon>
        <taxon>Ascomycota</taxon>
        <taxon>Pezizomycotina</taxon>
        <taxon>Eurotiomycetes</taxon>
        <taxon>Eurotiomycetidae</taxon>
        <taxon>Eurotiales</taxon>
        <taxon>Trichocomaceae</taxon>
        <taxon>Rasamsonia</taxon>
    </lineage>
</organism>
<dbReference type="GO" id="GO:0003824">
    <property type="term" value="F:catalytic activity"/>
    <property type="evidence" value="ECO:0007669"/>
    <property type="project" value="InterPro"/>
</dbReference>
<dbReference type="PROSITE" id="PS00678">
    <property type="entry name" value="WD_REPEATS_1"/>
    <property type="match status" value="4"/>
</dbReference>
<dbReference type="InterPro" id="IPR012001">
    <property type="entry name" value="Thiamin_PyroP_enz_TPP-bd_dom"/>
</dbReference>
<dbReference type="InterPro" id="IPR011766">
    <property type="entry name" value="TPP_enzyme_TPP-bd"/>
</dbReference>
<dbReference type="PROSITE" id="PS50082">
    <property type="entry name" value="WD_REPEATS_2"/>
    <property type="match status" value="6"/>
</dbReference>
<dbReference type="InterPro" id="IPR045223">
    <property type="entry name" value="RACK1-like"/>
</dbReference>
<protein>
    <submittedName>
        <fullName evidence="10">Acetolactate synthase</fullName>
    </submittedName>
</protein>
<feature type="repeat" description="WD" evidence="6">
    <location>
        <begin position="788"/>
        <end position="829"/>
    </location>
</feature>
<name>A0A0F4YUQ0_RASE3</name>
<comment type="similarity">
    <text evidence="1">Belongs to the WD repeat G protein beta family. Ribosomal protein RACK1 subfamily.</text>
</comment>
<dbReference type="InterPro" id="IPR012000">
    <property type="entry name" value="Thiamin_PyroP_enz_cen_dom"/>
</dbReference>
<gene>
    <name evidence="10" type="ORF">T310_4368</name>
</gene>
<evidence type="ECO:0000256" key="5">
    <source>
        <dbReference type="ARBA" id="ARBA00023052"/>
    </source>
</evidence>
<dbReference type="Pfam" id="PF02776">
    <property type="entry name" value="TPP_enzyme_N"/>
    <property type="match status" value="1"/>
</dbReference>
<dbReference type="Proteomes" id="UP000053958">
    <property type="component" value="Unassembled WGS sequence"/>
</dbReference>
<dbReference type="STRING" id="1408163.A0A0F4YUQ0"/>
<proteinExistence type="inferred from homology"/>
<dbReference type="GO" id="GO:0007165">
    <property type="term" value="P:signal transduction"/>
    <property type="evidence" value="ECO:0007669"/>
    <property type="project" value="UniProtKB-ARBA"/>
</dbReference>
<dbReference type="NCBIfam" id="NF006203">
    <property type="entry name" value="PRK08327.1"/>
    <property type="match status" value="1"/>
</dbReference>
<dbReference type="GeneID" id="25316716"/>
<dbReference type="PROSITE" id="PS50294">
    <property type="entry name" value="WD_REPEATS_REGION"/>
    <property type="match status" value="6"/>
</dbReference>
<feature type="repeat" description="WD" evidence="6">
    <location>
        <begin position="830"/>
        <end position="862"/>
    </location>
</feature>
<dbReference type="SUPFAM" id="SSF50978">
    <property type="entry name" value="WD40 repeat-like"/>
    <property type="match status" value="1"/>
</dbReference>
<evidence type="ECO:0000259" key="7">
    <source>
        <dbReference type="Pfam" id="PF00205"/>
    </source>
</evidence>
<dbReference type="FunFam" id="2.130.10.10:FF:000039">
    <property type="entry name" value="Guanine nucleotide-binding protein subunit beta-like protein"/>
    <property type="match status" value="1"/>
</dbReference>
<feature type="repeat" description="WD" evidence="6">
    <location>
        <begin position="917"/>
        <end position="958"/>
    </location>
</feature>
<evidence type="ECO:0000313" key="10">
    <source>
        <dbReference type="EMBL" id="KKA21581.1"/>
    </source>
</evidence>
<feature type="repeat" description="WD" evidence="6">
    <location>
        <begin position="1017"/>
        <end position="1045"/>
    </location>
</feature>
<evidence type="ECO:0000256" key="1">
    <source>
        <dbReference type="ARBA" id="ARBA00007253"/>
    </source>
</evidence>
<dbReference type="InterPro" id="IPR036322">
    <property type="entry name" value="WD40_repeat_dom_sf"/>
</dbReference>
<evidence type="ECO:0000259" key="9">
    <source>
        <dbReference type="Pfam" id="PF02776"/>
    </source>
</evidence>
<keyword evidence="4" id="KW-0677">Repeat</keyword>
<dbReference type="Gene3D" id="3.40.50.970">
    <property type="match status" value="2"/>
</dbReference>
<dbReference type="SMART" id="SM00320">
    <property type="entry name" value="WD40"/>
    <property type="match status" value="7"/>
</dbReference>
<dbReference type="GO" id="GO:0000287">
    <property type="term" value="F:magnesium ion binding"/>
    <property type="evidence" value="ECO:0007669"/>
    <property type="project" value="InterPro"/>
</dbReference>
<keyword evidence="3 6" id="KW-0853">WD repeat</keyword>
<dbReference type="RefSeq" id="XP_013328193.1">
    <property type="nucleotide sequence ID" value="XM_013472739.1"/>
</dbReference>
<evidence type="ECO:0000256" key="3">
    <source>
        <dbReference type="ARBA" id="ARBA00022574"/>
    </source>
</evidence>
<feature type="domain" description="Thiamine pyrophosphate enzyme central" evidence="7">
    <location>
        <begin position="276"/>
        <end position="383"/>
    </location>
</feature>
<dbReference type="SUPFAM" id="SSF52467">
    <property type="entry name" value="DHS-like NAD/FAD-binding domain"/>
    <property type="match status" value="1"/>
</dbReference>
<dbReference type="SUPFAM" id="SSF52518">
    <property type="entry name" value="Thiamin diphosphate-binding fold (THDP-binding)"/>
    <property type="match status" value="2"/>
</dbReference>
<dbReference type="EMBL" id="LASV01000179">
    <property type="protein sequence ID" value="KKA21581.1"/>
    <property type="molecule type" value="Genomic_DNA"/>
</dbReference>
<keyword evidence="11" id="KW-1185">Reference proteome</keyword>
<dbReference type="GO" id="GO:0043022">
    <property type="term" value="F:ribosome binding"/>
    <property type="evidence" value="ECO:0007669"/>
    <property type="project" value="InterPro"/>
</dbReference>
<dbReference type="GO" id="GO:0030976">
    <property type="term" value="F:thiamine pyrophosphate binding"/>
    <property type="evidence" value="ECO:0007669"/>
    <property type="project" value="InterPro"/>
</dbReference>
<comment type="similarity">
    <text evidence="2">Belongs to the TPP enzyme family.</text>
</comment>
<evidence type="ECO:0000256" key="4">
    <source>
        <dbReference type="ARBA" id="ARBA00022737"/>
    </source>
</evidence>